<dbReference type="Proteomes" id="UP000242254">
    <property type="component" value="Unassembled WGS sequence"/>
</dbReference>
<evidence type="ECO:0000313" key="3">
    <source>
        <dbReference type="EMBL" id="PHZ11233.1"/>
    </source>
</evidence>
<dbReference type="EMBL" id="KZ303852">
    <property type="protein sequence ID" value="PHZ11227.1"/>
    <property type="molecule type" value="Genomic_DNA"/>
</dbReference>
<evidence type="ECO:0000313" key="4">
    <source>
        <dbReference type="Proteomes" id="UP000242254"/>
    </source>
</evidence>
<feature type="compositionally biased region" description="Basic and acidic residues" evidence="1">
    <location>
        <begin position="11"/>
        <end position="31"/>
    </location>
</feature>
<reference evidence="3 4" key="2">
    <citation type="journal article" date="2016" name="Proc. Natl. Acad. Sci. U.S.A.">
        <title>Lipid metabolic changes in an early divergent fungus govern the establishment of a mutualistic symbiosis with endobacteria.</title>
        <authorList>
            <person name="Lastovetsky O.A."/>
            <person name="Gaspar M.L."/>
            <person name="Mondo S.J."/>
            <person name="LaButti K.M."/>
            <person name="Sandor L."/>
            <person name="Grigoriev I.V."/>
            <person name="Henry S.A."/>
            <person name="Pawlowska T.E."/>
        </authorList>
    </citation>
    <scope>NUCLEOTIDE SEQUENCE [LARGE SCALE GENOMIC DNA]</scope>
    <source>
        <strain evidence="3 4">ATCC 52813</strain>
    </source>
</reference>
<dbReference type="RefSeq" id="XP_023464935.1">
    <property type="nucleotide sequence ID" value="XM_023607302.1"/>
</dbReference>
<keyword evidence="4" id="KW-1185">Reference proteome</keyword>
<gene>
    <name evidence="2" type="ORF">RHIMIDRAFT_21611</name>
    <name evidence="3" type="ORF">RHIMIDRAFT_21669</name>
</gene>
<evidence type="ECO:0000256" key="1">
    <source>
        <dbReference type="SAM" id="MobiDB-lite"/>
    </source>
</evidence>
<evidence type="ECO:0000313" key="2">
    <source>
        <dbReference type="EMBL" id="PHZ11227.1"/>
    </source>
</evidence>
<feature type="compositionally biased region" description="Polar residues" evidence="1">
    <location>
        <begin position="1"/>
        <end position="10"/>
    </location>
</feature>
<sequence length="66" mass="7663">MNKKYSSLKSQDTRPKAQDSRLKKQPRETQERGASTYEECTKVPRTKLFENTTDSARSKDIETLKP</sequence>
<organism evidence="3 4">
    <name type="scientific">Rhizopus microsporus ATCC 52813</name>
    <dbReference type="NCBI Taxonomy" id="1340429"/>
    <lineage>
        <taxon>Eukaryota</taxon>
        <taxon>Fungi</taxon>
        <taxon>Fungi incertae sedis</taxon>
        <taxon>Mucoromycota</taxon>
        <taxon>Mucoromycotina</taxon>
        <taxon>Mucoromycetes</taxon>
        <taxon>Mucorales</taxon>
        <taxon>Mucorineae</taxon>
        <taxon>Rhizopodaceae</taxon>
        <taxon>Rhizopus</taxon>
    </lineage>
</organism>
<name>A0A2G4SR43_RHIZD</name>
<dbReference type="EMBL" id="KZ303852">
    <property type="protein sequence ID" value="PHZ11233.1"/>
    <property type="molecule type" value="Genomic_DNA"/>
</dbReference>
<protein>
    <submittedName>
        <fullName evidence="3">Uncharacterized protein</fullName>
    </submittedName>
</protein>
<feature type="compositionally biased region" description="Basic and acidic residues" evidence="1">
    <location>
        <begin position="56"/>
        <end position="66"/>
    </location>
</feature>
<proteinExistence type="predicted"/>
<dbReference type="GeneID" id="35438292"/>
<dbReference type="AlphaFoldDB" id="A0A2G4SR43"/>
<feature type="region of interest" description="Disordered" evidence="1">
    <location>
        <begin position="1"/>
        <end position="66"/>
    </location>
</feature>
<reference evidence="3" key="1">
    <citation type="submission" date="2014-05" db="EMBL/GenBank/DDBJ databases">
        <authorList>
            <consortium name="DOE Joint Genome Institute"/>
            <person name="Riley R."/>
            <person name="Mondo S.J."/>
            <person name="Sun H."/>
            <person name="Grigoriev I.V."/>
            <person name="Pawlowska A.T."/>
            <person name="Nordberg H.P."/>
            <person name="Cantor M.N."/>
            <person name="Hua S.X."/>
        </authorList>
    </citation>
    <scope>NUCLEOTIDE SEQUENCE</scope>
    <source>
        <strain evidence="3">ATCC 52813</strain>
    </source>
</reference>
<accession>A0A2G4SR43</accession>